<reference evidence="1" key="1">
    <citation type="journal article" date="2020" name="Stud. Mycol.">
        <title>101 Dothideomycetes genomes: a test case for predicting lifestyles and emergence of pathogens.</title>
        <authorList>
            <person name="Haridas S."/>
            <person name="Albert R."/>
            <person name="Binder M."/>
            <person name="Bloem J."/>
            <person name="Labutti K."/>
            <person name="Salamov A."/>
            <person name="Andreopoulos B."/>
            <person name="Baker S."/>
            <person name="Barry K."/>
            <person name="Bills G."/>
            <person name="Bluhm B."/>
            <person name="Cannon C."/>
            <person name="Castanera R."/>
            <person name="Culley D."/>
            <person name="Daum C."/>
            <person name="Ezra D."/>
            <person name="Gonzalez J."/>
            <person name="Henrissat B."/>
            <person name="Kuo A."/>
            <person name="Liang C."/>
            <person name="Lipzen A."/>
            <person name="Lutzoni F."/>
            <person name="Magnuson J."/>
            <person name="Mondo S."/>
            <person name="Nolan M."/>
            <person name="Ohm R."/>
            <person name="Pangilinan J."/>
            <person name="Park H.-J."/>
            <person name="Ramirez L."/>
            <person name="Alfaro M."/>
            <person name="Sun H."/>
            <person name="Tritt A."/>
            <person name="Yoshinaga Y."/>
            <person name="Zwiers L.-H."/>
            <person name="Turgeon B."/>
            <person name="Goodwin S."/>
            <person name="Spatafora J."/>
            <person name="Crous P."/>
            <person name="Grigoriev I."/>
        </authorList>
    </citation>
    <scope>NUCLEOTIDE SEQUENCE</scope>
    <source>
        <strain evidence="1">CBS 269.34</strain>
    </source>
</reference>
<protein>
    <recommendedName>
        <fullName evidence="3">F-box domain-containing protein</fullName>
    </recommendedName>
</protein>
<evidence type="ECO:0000313" key="2">
    <source>
        <dbReference type="Proteomes" id="UP000799750"/>
    </source>
</evidence>
<evidence type="ECO:0000313" key="1">
    <source>
        <dbReference type="EMBL" id="KAF2500222.1"/>
    </source>
</evidence>
<gene>
    <name evidence="1" type="ORF">BU16DRAFT_534840</name>
</gene>
<dbReference type="EMBL" id="MU004183">
    <property type="protein sequence ID" value="KAF2500222.1"/>
    <property type="molecule type" value="Genomic_DNA"/>
</dbReference>
<dbReference type="PANTHER" id="PTHR38790">
    <property type="entry name" value="2EXR DOMAIN-CONTAINING PROTEIN-RELATED"/>
    <property type="match status" value="1"/>
</dbReference>
<evidence type="ECO:0008006" key="3">
    <source>
        <dbReference type="Google" id="ProtNLM"/>
    </source>
</evidence>
<dbReference type="OrthoDB" id="4413570at2759"/>
<keyword evidence="2" id="KW-1185">Reference proteome</keyword>
<sequence>MSSCTLQPFPILCLPAELREQIYAAALLAPNSDINLLRVCRQIYTESYPLLFKRPLTFSSQSSLARWLGLVQRQHLHHVSAITLHLQDIDLTPLLTLSPLPGILCWELYEQELEGITLAFQQLPGLRNLTIARSKPHQLQSYLYREFLRAFCGLLAHCSPKISHLTLHEDIQHFSFLHSLQHLRSIRLVGFGDQHTAHAFTALAHLSSLTEVELVTEDVSHASRPYGQRHLLNSDEKALAAALATFPPLTAFSVREASASLSVLTPSLLTALADAHGASLRSLRMCVVSTPSFPTLARLNGLLRAEACGVESLELCWPDVEAEILEGLLPRSLRRLRVRVEGCAHAFDLLWGVIQRRREFAQLESVGLVGSWAEWEEVDEELDKEVDEEEGCEGFDAAKNELDLAIGELRYMGVRTLKGAEEDVDCSGFQ</sequence>
<accession>A0A6A6R771</accession>
<dbReference type="Proteomes" id="UP000799750">
    <property type="component" value="Unassembled WGS sequence"/>
</dbReference>
<organism evidence="1 2">
    <name type="scientific">Lophium mytilinum</name>
    <dbReference type="NCBI Taxonomy" id="390894"/>
    <lineage>
        <taxon>Eukaryota</taxon>
        <taxon>Fungi</taxon>
        <taxon>Dikarya</taxon>
        <taxon>Ascomycota</taxon>
        <taxon>Pezizomycotina</taxon>
        <taxon>Dothideomycetes</taxon>
        <taxon>Pleosporomycetidae</taxon>
        <taxon>Mytilinidiales</taxon>
        <taxon>Mytilinidiaceae</taxon>
        <taxon>Lophium</taxon>
    </lineage>
</organism>
<dbReference type="AlphaFoldDB" id="A0A6A6R771"/>
<proteinExistence type="predicted"/>
<name>A0A6A6R771_9PEZI</name>